<name>A0ACA9QF13_9GLOM</name>
<dbReference type="Proteomes" id="UP000789920">
    <property type="component" value="Unassembled WGS sequence"/>
</dbReference>
<protein>
    <submittedName>
        <fullName evidence="1">3468_t:CDS:1</fullName>
    </submittedName>
</protein>
<organism evidence="1 2">
    <name type="scientific">Racocetra persica</name>
    <dbReference type="NCBI Taxonomy" id="160502"/>
    <lineage>
        <taxon>Eukaryota</taxon>
        <taxon>Fungi</taxon>
        <taxon>Fungi incertae sedis</taxon>
        <taxon>Mucoromycota</taxon>
        <taxon>Glomeromycotina</taxon>
        <taxon>Glomeromycetes</taxon>
        <taxon>Diversisporales</taxon>
        <taxon>Gigasporaceae</taxon>
        <taxon>Racocetra</taxon>
    </lineage>
</organism>
<reference evidence="1" key="1">
    <citation type="submission" date="2021-06" db="EMBL/GenBank/DDBJ databases">
        <authorList>
            <person name="Kallberg Y."/>
            <person name="Tangrot J."/>
            <person name="Rosling A."/>
        </authorList>
    </citation>
    <scope>NUCLEOTIDE SEQUENCE</scope>
    <source>
        <strain evidence="1">MA461A</strain>
    </source>
</reference>
<comment type="caution">
    <text evidence="1">The sequence shown here is derived from an EMBL/GenBank/DDBJ whole genome shotgun (WGS) entry which is preliminary data.</text>
</comment>
<keyword evidence="2" id="KW-1185">Reference proteome</keyword>
<accession>A0ACA9QF13</accession>
<evidence type="ECO:0000313" key="2">
    <source>
        <dbReference type="Proteomes" id="UP000789920"/>
    </source>
</evidence>
<sequence>KSNKTCAKYLITKAEKRAEKRAENANIEDIPMEKISFKEISDYITDSIEQNENPINFHIILDENILSIADINIKLMAKLIVDEIKEGDGYNWM</sequence>
<feature type="non-terminal residue" evidence="1">
    <location>
        <position position="1"/>
    </location>
</feature>
<dbReference type="EMBL" id="CAJVQC010031974">
    <property type="protein sequence ID" value="CAG8749907.1"/>
    <property type="molecule type" value="Genomic_DNA"/>
</dbReference>
<evidence type="ECO:0000313" key="1">
    <source>
        <dbReference type="EMBL" id="CAG8749907.1"/>
    </source>
</evidence>
<gene>
    <name evidence="1" type="ORF">RPERSI_LOCUS14071</name>
</gene>
<proteinExistence type="predicted"/>